<feature type="transmembrane region" description="Helical" evidence="6">
    <location>
        <begin position="125"/>
        <end position="152"/>
    </location>
</feature>
<dbReference type="PANTHER" id="PTHR32196">
    <property type="entry name" value="ABC TRANSPORTER PERMEASE PROTEIN YPHD-RELATED-RELATED"/>
    <property type="match status" value="1"/>
</dbReference>
<comment type="caution">
    <text evidence="7">The sequence shown here is derived from an EMBL/GenBank/DDBJ whole genome shotgun (WGS) entry which is preliminary data.</text>
</comment>
<feature type="transmembrane region" description="Helical" evidence="6">
    <location>
        <begin position="268"/>
        <end position="286"/>
    </location>
</feature>
<feature type="transmembrane region" description="Helical" evidence="6">
    <location>
        <begin position="84"/>
        <end position="105"/>
    </location>
</feature>
<feature type="transmembrane region" description="Helical" evidence="6">
    <location>
        <begin position="179"/>
        <end position="200"/>
    </location>
</feature>
<sequence length="299" mass="31434">MSLVIGSLQLGLIYSLIAMGIYISFKVLNIPDLTAEGSFTFGMAVMAVCVTGGHPLVGIFLSLLAGAAAGLVTALLHTKLRIPAILSGILTMTGLYTINLMVMGGSSNLTLLGVTTIYDMVGGGLPLSFTIAKILISLIVAVAMIAILVAFFKTNCGLCIRAIGDNEEMARSSSMSVDLYKTLGLMVSNALIGLCGGLIACDQGYADMTSGAGMLVIGLAAVIIGEAFIRRRTIFAGLMSCVLGSIIYRLILAVAVSTRIFPAYAMKLLSAIIVAIALAIPAYKYYKENYQLKKRNKHA</sequence>
<dbReference type="RefSeq" id="WP_148566105.1">
    <property type="nucleotide sequence ID" value="NZ_RXYA01000003.1"/>
</dbReference>
<keyword evidence="8" id="KW-1185">Reference proteome</keyword>
<comment type="subcellular location">
    <subcellularLocation>
        <location evidence="1">Cell membrane</location>
        <topology evidence="1">Multi-pass membrane protein</topology>
    </subcellularLocation>
</comment>
<evidence type="ECO:0000256" key="1">
    <source>
        <dbReference type="ARBA" id="ARBA00004651"/>
    </source>
</evidence>
<dbReference type="AlphaFoldDB" id="A0A923KWV2"/>
<keyword evidence="3 6" id="KW-0812">Transmembrane</keyword>
<dbReference type="EMBL" id="WJBD01000012">
    <property type="protein sequence ID" value="MBC3888815.1"/>
    <property type="molecule type" value="Genomic_DNA"/>
</dbReference>
<dbReference type="PANTHER" id="PTHR32196:SF69">
    <property type="entry name" value="BRANCHED-CHAIN AMINO ACID TRANSPORT SYSTEM, PERMEASE PROTEIN"/>
    <property type="match status" value="1"/>
</dbReference>
<keyword evidence="5 6" id="KW-0472">Membrane</keyword>
<feature type="transmembrane region" description="Helical" evidence="6">
    <location>
        <begin position="236"/>
        <end position="256"/>
    </location>
</feature>
<protein>
    <submittedName>
        <fullName evidence="7">ABC transporter permease</fullName>
    </submittedName>
</protein>
<gene>
    <name evidence="7" type="ORF">GH810_10875</name>
</gene>
<dbReference type="GO" id="GO:0005886">
    <property type="term" value="C:plasma membrane"/>
    <property type="evidence" value="ECO:0007669"/>
    <property type="project" value="UniProtKB-SubCell"/>
</dbReference>
<proteinExistence type="predicted"/>
<dbReference type="InterPro" id="IPR001851">
    <property type="entry name" value="ABC_transp_permease"/>
</dbReference>
<keyword evidence="4 6" id="KW-1133">Transmembrane helix</keyword>
<dbReference type="CDD" id="cd06574">
    <property type="entry name" value="TM_PBP1_branched-chain-AA_like"/>
    <property type="match status" value="1"/>
</dbReference>
<evidence type="ECO:0000256" key="5">
    <source>
        <dbReference type="ARBA" id="ARBA00023136"/>
    </source>
</evidence>
<evidence type="ECO:0000256" key="3">
    <source>
        <dbReference type="ARBA" id="ARBA00022692"/>
    </source>
</evidence>
<evidence type="ECO:0000256" key="6">
    <source>
        <dbReference type="SAM" id="Phobius"/>
    </source>
</evidence>
<dbReference type="GO" id="GO:0022857">
    <property type="term" value="F:transmembrane transporter activity"/>
    <property type="evidence" value="ECO:0007669"/>
    <property type="project" value="InterPro"/>
</dbReference>
<keyword evidence="2" id="KW-1003">Cell membrane</keyword>
<organism evidence="7 8">
    <name type="scientific">Acetobacterium paludosum</name>
    <dbReference type="NCBI Taxonomy" id="52693"/>
    <lineage>
        <taxon>Bacteria</taxon>
        <taxon>Bacillati</taxon>
        <taxon>Bacillota</taxon>
        <taxon>Clostridia</taxon>
        <taxon>Eubacteriales</taxon>
        <taxon>Eubacteriaceae</taxon>
        <taxon>Acetobacterium</taxon>
    </lineage>
</organism>
<feature type="transmembrane region" description="Helical" evidence="6">
    <location>
        <begin position="37"/>
        <end position="53"/>
    </location>
</feature>
<dbReference type="OrthoDB" id="9778389at2"/>
<reference evidence="7" key="2">
    <citation type="submission" date="2020-10" db="EMBL/GenBank/DDBJ databases">
        <title>Comparative genomics of the Acetobacterium genus.</title>
        <authorList>
            <person name="Marshall C."/>
            <person name="May H."/>
            <person name="Norman S."/>
        </authorList>
    </citation>
    <scope>NUCLEOTIDE SEQUENCE</scope>
    <source>
        <strain evidence="7">DER-2019</strain>
    </source>
</reference>
<dbReference type="Pfam" id="PF02653">
    <property type="entry name" value="BPD_transp_2"/>
    <property type="match status" value="1"/>
</dbReference>
<feature type="transmembrane region" description="Helical" evidence="6">
    <location>
        <begin position="6"/>
        <end position="25"/>
    </location>
</feature>
<reference evidence="7" key="1">
    <citation type="submission" date="2019-10" db="EMBL/GenBank/DDBJ databases">
        <authorList>
            <person name="Ross D.E."/>
            <person name="Gulliver D."/>
        </authorList>
    </citation>
    <scope>NUCLEOTIDE SEQUENCE</scope>
    <source>
        <strain evidence="7">DER-2019</strain>
    </source>
</reference>
<accession>A0A923KWV2</accession>
<evidence type="ECO:0000313" key="7">
    <source>
        <dbReference type="EMBL" id="MBC3888815.1"/>
    </source>
</evidence>
<feature type="transmembrane region" description="Helical" evidence="6">
    <location>
        <begin position="212"/>
        <end position="229"/>
    </location>
</feature>
<name>A0A923KWV2_9FIRM</name>
<evidence type="ECO:0000256" key="4">
    <source>
        <dbReference type="ARBA" id="ARBA00022989"/>
    </source>
</evidence>
<dbReference type="Proteomes" id="UP000616595">
    <property type="component" value="Unassembled WGS sequence"/>
</dbReference>
<evidence type="ECO:0000313" key="8">
    <source>
        <dbReference type="Proteomes" id="UP000616595"/>
    </source>
</evidence>
<evidence type="ECO:0000256" key="2">
    <source>
        <dbReference type="ARBA" id="ARBA00022475"/>
    </source>
</evidence>